<comment type="catalytic activity">
    <reaction evidence="3">
        <text>3-dehydroquinate = 3-dehydroshikimate + H2O</text>
        <dbReference type="Rhea" id="RHEA:21096"/>
        <dbReference type="ChEBI" id="CHEBI:15377"/>
        <dbReference type="ChEBI" id="CHEBI:16630"/>
        <dbReference type="ChEBI" id="CHEBI:32364"/>
        <dbReference type="EC" id="4.2.1.10"/>
    </reaction>
</comment>
<dbReference type="RefSeq" id="XP_007752491.1">
    <property type="nucleotide sequence ID" value="XM_007754301.1"/>
</dbReference>
<feature type="active site" description="Proton acceptor" evidence="3 4">
    <location>
        <position position="34"/>
    </location>
</feature>
<dbReference type="STRING" id="1182544.W9X0B1"/>
<evidence type="ECO:0000256" key="2">
    <source>
        <dbReference type="ARBA" id="ARBA00023239"/>
    </source>
</evidence>
<organism evidence="7 8">
    <name type="scientific">Cladophialophora yegresii CBS 114405</name>
    <dbReference type="NCBI Taxonomy" id="1182544"/>
    <lineage>
        <taxon>Eukaryota</taxon>
        <taxon>Fungi</taxon>
        <taxon>Dikarya</taxon>
        <taxon>Ascomycota</taxon>
        <taxon>Pezizomycotina</taxon>
        <taxon>Eurotiomycetes</taxon>
        <taxon>Chaetothyriomycetidae</taxon>
        <taxon>Chaetothyriales</taxon>
        <taxon>Herpotrichiellaceae</taxon>
        <taxon>Cladophialophora</taxon>
    </lineage>
</organism>
<dbReference type="Pfam" id="PF01220">
    <property type="entry name" value="DHquinase_II"/>
    <property type="match status" value="1"/>
</dbReference>
<evidence type="ECO:0000256" key="4">
    <source>
        <dbReference type="PIRSR" id="PIRSR001399-1"/>
    </source>
</evidence>
<dbReference type="PROSITE" id="PS01029">
    <property type="entry name" value="DEHYDROQUINASE_II"/>
    <property type="match status" value="1"/>
</dbReference>
<proteinExistence type="inferred from homology"/>
<protein>
    <recommendedName>
        <fullName evidence="3">Catabolic 3-dehydroquinase</fullName>
        <shortName evidence="3">cDHQase</shortName>
        <ecNumber evidence="3">4.2.1.10</ecNumber>
    </recommendedName>
    <alternativeName>
        <fullName evidence="3">3-dehydroquinate dehydratase</fullName>
    </alternativeName>
</protein>
<feature type="active site" description="Proton donor" evidence="3 4">
    <location>
        <position position="130"/>
    </location>
</feature>
<feature type="binding site" evidence="3 5">
    <location>
        <position position="117"/>
    </location>
    <ligand>
        <name>substrate</name>
    </ligand>
</feature>
<dbReference type="HAMAP" id="MF_00169">
    <property type="entry name" value="AroQ"/>
    <property type="match status" value="1"/>
</dbReference>
<name>W9X0B1_9EURO</name>
<evidence type="ECO:0000256" key="5">
    <source>
        <dbReference type="PIRSR" id="PIRSR001399-2"/>
    </source>
</evidence>
<comment type="function">
    <text evidence="3">Is involved in the catabolism of quinate. Allows the utilization of quinate as carbon source via the beta-ketoadipate pathway.</text>
</comment>
<dbReference type="UniPathway" id="UPA00088">
    <property type="reaction ID" value="UER00178"/>
</dbReference>
<dbReference type="VEuPathDB" id="FungiDB:A1O7_00259"/>
<evidence type="ECO:0000256" key="3">
    <source>
        <dbReference type="HAMAP-Rule" id="MF_03136"/>
    </source>
</evidence>
<feature type="binding site" evidence="3 5">
    <location>
        <position position="110"/>
    </location>
    <ligand>
        <name>substrate</name>
    </ligand>
</feature>
<dbReference type="GO" id="GO:0046279">
    <property type="term" value="P:3,4-dihydroxybenzoate biosynthetic process"/>
    <property type="evidence" value="ECO:0007669"/>
    <property type="project" value="UniProtKB-UniRule"/>
</dbReference>
<evidence type="ECO:0000256" key="6">
    <source>
        <dbReference type="PIRSR" id="PIRSR001399-3"/>
    </source>
</evidence>
<keyword evidence="1 3" id="KW-0672">Quinate metabolism</keyword>
<dbReference type="GO" id="GO:0019631">
    <property type="term" value="P:quinate catabolic process"/>
    <property type="evidence" value="ECO:0007669"/>
    <property type="project" value="TreeGrafter"/>
</dbReference>
<keyword evidence="8" id="KW-1185">Reference proteome</keyword>
<feature type="binding site" evidence="3 5">
    <location>
        <position position="141"/>
    </location>
    <ligand>
        <name>substrate</name>
    </ligand>
</feature>
<reference evidence="7 8" key="1">
    <citation type="submission" date="2013-03" db="EMBL/GenBank/DDBJ databases">
        <title>The Genome Sequence of Cladophialophora yegresii CBS 114405.</title>
        <authorList>
            <consortium name="The Broad Institute Genomics Platform"/>
            <person name="Cuomo C."/>
            <person name="de Hoog S."/>
            <person name="Gorbushina A."/>
            <person name="Walker B."/>
            <person name="Young S.K."/>
            <person name="Zeng Q."/>
            <person name="Gargeya S."/>
            <person name="Fitzgerald M."/>
            <person name="Haas B."/>
            <person name="Abouelleil A."/>
            <person name="Allen A.W."/>
            <person name="Alvarado L."/>
            <person name="Arachchi H.M."/>
            <person name="Berlin A.M."/>
            <person name="Chapman S.B."/>
            <person name="Gainer-Dewar J."/>
            <person name="Goldberg J."/>
            <person name="Griggs A."/>
            <person name="Gujja S."/>
            <person name="Hansen M."/>
            <person name="Howarth C."/>
            <person name="Imamovic A."/>
            <person name="Ireland A."/>
            <person name="Larimer J."/>
            <person name="McCowan C."/>
            <person name="Murphy C."/>
            <person name="Pearson M."/>
            <person name="Poon T.W."/>
            <person name="Priest M."/>
            <person name="Roberts A."/>
            <person name="Saif S."/>
            <person name="Shea T."/>
            <person name="Sisk P."/>
            <person name="Sykes S."/>
            <person name="Wortman J."/>
            <person name="Nusbaum C."/>
            <person name="Birren B."/>
        </authorList>
    </citation>
    <scope>NUCLEOTIDE SEQUENCE [LARGE SCALE GENOMIC DNA]</scope>
    <source>
        <strain evidence="7 8">CBS 114405</strain>
    </source>
</reference>
<evidence type="ECO:0000256" key="1">
    <source>
        <dbReference type="ARBA" id="ARBA00022911"/>
    </source>
</evidence>
<dbReference type="CDD" id="cd00466">
    <property type="entry name" value="DHQase_II"/>
    <property type="match status" value="1"/>
</dbReference>
<dbReference type="NCBIfam" id="NF003807">
    <property type="entry name" value="PRK05395.1-4"/>
    <property type="match status" value="1"/>
</dbReference>
<feature type="site" description="Transition state stabilizer" evidence="3 6">
    <location>
        <position position="29"/>
    </location>
</feature>
<dbReference type="InterPro" id="IPR001874">
    <property type="entry name" value="DHquinase_II"/>
</dbReference>
<dbReference type="EC" id="4.2.1.10" evidence="3"/>
<dbReference type="PANTHER" id="PTHR21272:SF5">
    <property type="entry name" value="CATABOLIC 3-DEHYDROQUINASE"/>
    <property type="match status" value="1"/>
</dbReference>
<comment type="caution">
    <text evidence="7">The sequence shown here is derived from an EMBL/GenBank/DDBJ whole genome shotgun (WGS) entry which is preliminary data.</text>
</comment>
<dbReference type="Gene3D" id="3.40.50.9100">
    <property type="entry name" value="Dehydroquinase, class II"/>
    <property type="match status" value="1"/>
</dbReference>
<dbReference type="GO" id="GO:0003855">
    <property type="term" value="F:3-dehydroquinate dehydratase activity"/>
    <property type="evidence" value="ECO:0007669"/>
    <property type="project" value="UniProtKB-UniRule"/>
</dbReference>
<evidence type="ECO:0000313" key="8">
    <source>
        <dbReference type="Proteomes" id="UP000019473"/>
    </source>
</evidence>
<comment type="similarity">
    <text evidence="3">Belongs to the type-II 3-dehydroquinase family.</text>
</comment>
<comment type="subunit">
    <text evidence="3">Homododecamer. Adopts a ring-like structure, composed of an arrangement of two hexameric rings stacked on top of one another.</text>
</comment>
<sequence>MSTPTPPSVSPSRKILLINGPNLNLLGTREPTIYGSATLPDVVASTISLGKTHNIEVHDFQSNHEGEIVDFLHSHFVRPRVSAGAGASAGESPKAHDRTAVIINPAAFTHTSVAIRDALLATGFPFVEVHVSNVHAREEFRRHSYFSDKAVGVVAGLGVYGYRAALEFWGAKWDEEDGKDRGRR</sequence>
<evidence type="ECO:0000313" key="7">
    <source>
        <dbReference type="EMBL" id="EXJ63924.1"/>
    </source>
</evidence>
<dbReference type="eggNOG" id="ENOG502S1A9">
    <property type="taxonomic scope" value="Eukaryota"/>
</dbReference>
<comment type="pathway">
    <text evidence="3">Aromatic compound metabolism; 3,4-dihydroxybenzoate biosynthesis; 3,4-dihydroxybenzoate from 3-dehydroquinate: step 1/2.</text>
</comment>
<dbReference type="SUPFAM" id="SSF52304">
    <property type="entry name" value="Type II 3-dehydroquinate dehydratase"/>
    <property type="match status" value="1"/>
</dbReference>
<dbReference type="GeneID" id="19174876"/>
<dbReference type="AlphaFoldDB" id="W9X0B1"/>
<accession>W9X0B1</accession>
<dbReference type="InterPro" id="IPR018509">
    <property type="entry name" value="DHquinase_II_CS"/>
</dbReference>
<dbReference type="OrthoDB" id="8191625at2759"/>
<dbReference type="PIRSF" id="PIRSF001399">
    <property type="entry name" value="DHquinase_II"/>
    <property type="match status" value="1"/>
</dbReference>
<dbReference type="HOGENOM" id="CLU_090968_1_0_1"/>
<feature type="binding site" evidence="3 5">
    <location>
        <position position="104"/>
    </location>
    <ligand>
        <name>substrate</name>
    </ligand>
</feature>
<keyword evidence="2 3" id="KW-0456">Lyase</keyword>
<dbReference type="EMBL" id="AMGW01000001">
    <property type="protein sequence ID" value="EXJ63924.1"/>
    <property type="molecule type" value="Genomic_DNA"/>
</dbReference>
<dbReference type="Proteomes" id="UP000019473">
    <property type="component" value="Unassembled WGS sequence"/>
</dbReference>
<dbReference type="InterPro" id="IPR036441">
    <property type="entry name" value="DHquinase_II_sf"/>
</dbReference>
<feature type="binding site" evidence="3 5">
    <location>
        <begin position="131"/>
        <end position="132"/>
    </location>
    <ligand>
        <name>substrate</name>
    </ligand>
</feature>
<gene>
    <name evidence="3" type="primary">qutE</name>
    <name evidence="7" type="ORF">A1O7_00259</name>
</gene>
<dbReference type="PANTHER" id="PTHR21272">
    <property type="entry name" value="CATABOLIC 3-DEHYDROQUINASE"/>
    <property type="match status" value="1"/>
</dbReference>